<dbReference type="GO" id="GO:0006528">
    <property type="term" value="P:asparagine metabolic process"/>
    <property type="evidence" value="ECO:0007669"/>
    <property type="project" value="InterPro"/>
</dbReference>
<dbReference type="InterPro" id="IPR006034">
    <property type="entry name" value="Asparaginase/glutaminase-like"/>
</dbReference>
<keyword evidence="18" id="KW-1185">Reference proteome</keyword>
<dbReference type="InterPro" id="IPR036152">
    <property type="entry name" value="Asp/glu_Ase-like_sf"/>
</dbReference>
<evidence type="ECO:0000256" key="1">
    <source>
        <dbReference type="ARBA" id="ARBA00004418"/>
    </source>
</evidence>
<name>A0A2T3N4E1_9GAMM</name>
<comment type="subcellular location">
    <subcellularLocation>
        <location evidence="1">Periplasm</location>
    </subcellularLocation>
</comment>
<feature type="chain" id="PRO_5015519237" description="asparaginase" evidence="14">
    <location>
        <begin position="24"/>
        <end position="353"/>
    </location>
</feature>
<keyword evidence="7" id="KW-1015">Disulfide bond</keyword>
<evidence type="ECO:0000256" key="8">
    <source>
        <dbReference type="ARBA" id="ARBA00049366"/>
    </source>
</evidence>
<evidence type="ECO:0000256" key="14">
    <source>
        <dbReference type="SAM" id="SignalP"/>
    </source>
</evidence>
<dbReference type="InterPro" id="IPR027473">
    <property type="entry name" value="L-asparaginase_C"/>
</dbReference>
<dbReference type="NCBIfam" id="NF008304">
    <property type="entry name" value="PRK11096.1"/>
    <property type="match status" value="1"/>
</dbReference>
<dbReference type="EC" id="3.5.1.1" evidence="3"/>
<keyword evidence="5" id="KW-0574">Periplasm</keyword>
<dbReference type="PRINTS" id="PR00139">
    <property type="entry name" value="ASNGLNASE"/>
</dbReference>
<comment type="similarity">
    <text evidence="2 13">Belongs to the asparaginase 1 family.</text>
</comment>
<comment type="caution">
    <text evidence="17">The sequence shown here is derived from an EMBL/GenBank/DDBJ whole genome shotgun (WGS) entry which is preliminary data.</text>
</comment>
<dbReference type="RefSeq" id="WP_107281417.1">
    <property type="nucleotide sequence ID" value="NZ_PYMC01000001.1"/>
</dbReference>
<dbReference type="GO" id="GO:0042597">
    <property type="term" value="C:periplasmic space"/>
    <property type="evidence" value="ECO:0007669"/>
    <property type="project" value="UniProtKB-SubCell"/>
</dbReference>
<feature type="binding site" evidence="10">
    <location>
        <position position="83"/>
    </location>
    <ligand>
        <name>substrate</name>
    </ligand>
</feature>
<dbReference type="PIRSF" id="PIRSF500176">
    <property type="entry name" value="L_ASNase"/>
    <property type="match status" value="1"/>
</dbReference>
<dbReference type="PANTHER" id="PTHR11707">
    <property type="entry name" value="L-ASPARAGINASE"/>
    <property type="match status" value="1"/>
</dbReference>
<feature type="active site" evidence="12">
    <location>
        <position position="116"/>
    </location>
</feature>
<evidence type="ECO:0000256" key="12">
    <source>
        <dbReference type="PROSITE-ProRule" id="PRU10100"/>
    </source>
</evidence>
<evidence type="ECO:0000256" key="9">
    <source>
        <dbReference type="PIRSR" id="PIRSR001220-1"/>
    </source>
</evidence>
<evidence type="ECO:0000313" key="18">
    <source>
        <dbReference type="Proteomes" id="UP000240904"/>
    </source>
</evidence>
<dbReference type="FunFam" id="3.40.50.1170:FF:000001">
    <property type="entry name" value="L-asparaginase 2"/>
    <property type="match status" value="1"/>
</dbReference>
<dbReference type="AlphaFoldDB" id="A0A2T3N4E1"/>
<evidence type="ECO:0000256" key="6">
    <source>
        <dbReference type="ARBA" id="ARBA00022801"/>
    </source>
</evidence>
<evidence type="ECO:0000256" key="5">
    <source>
        <dbReference type="ARBA" id="ARBA00022764"/>
    </source>
</evidence>
<evidence type="ECO:0000313" key="17">
    <source>
        <dbReference type="EMBL" id="PSW07264.1"/>
    </source>
</evidence>
<dbReference type="CDD" id="cd08964">
    <property type="entry name" value="L-asparaginase_II"/>
    <property type="match status" value="1"/>
</dbReference>
<evidence type="ECO:0000256" key="4">
    <source>
        <dbReference type="ARBA" id="ARBA00022729"/>
    </source>
</evidence>
<evidence type="ECO:0000256" key="10">
    <source>
        <dbReference type="PIRSR" id="PIRSR001220-2"/>
    </source>
</evidence>
<dbReference type="PROSITE" id="PS51732">
    <property type="entry name" value="ASN_GLN_ASE_3"/>
    <property type="match status" value="1"/>
</dbReference>
<dbReference type="FunFam" id="3.40.50.40:FF:000002">
    <property type="entry name" value="L-asparaginase 2"/>
    <property type="match status" value="1"/>
</dbReference>
<dbReference type="PROSITE" id="PS00917">
    <property type="entry name" value="ASN_GLN_ASE_2"/>
    <property type="match status" value="1"/>
</dbReference>
<proteinExistence type="inferred from homology"/>
<keyword evidence="6" id="KW-0378">Hydrolase</keyword>
<dbReference type="InterPro" id="IPR004550">
    <property type="entry name" value="AsnASE_II"/>
</dbReference>
<reference evidence="17 18" key="1">
    <citation type="submission" date="2018-03" db="EMBL/GenBank/DDBJ databases">
        <title>Whole genome sequencing of Histamine producing bacteria.</title>
        <authorList>
            <person name="Butler K."/>
        </authorList>
    </citation>
    <scope>NUCLEOTIDE SEQUENCE [LARGE SCALE GENOMIC DNA]</scope>
    <source>
        <strain evidence="17 18">DSM 16190</strain>
    </source>
</reference>
<evidence type="ECO:0000259" key="16">
    <source>
        <dbReference type="Pfam" id="PF17763"/>
    </source>
</evidence>
<protein>
    <recommendedName>
        <fullName evidence="3">asparaginase</fullName>
        <ecNumber evidence="3">3.5.1.1</ecNumber>
    </recommendedName>
</protein>
<gene>
    <name evidence="17" type="ORF">C9I89_00660</name>
</gene>
<dbReference type="SMART" id="SM00870">
    <property type="entry name" value="Asparaginase"/>
    <property type="match status" value="1"/>
</dbReference>
<dbReference type="Pfam" id="PF17763">
    <property type="entry name" value="Asparaginase_C"/>
    <property type="match status" value="1"/>
</dbReference>
<dbReference type="PIRSF" id="PIRSF001220">
    <property type="entry name" value="L-ASNase_gatD"/>
    <property type="match status" value="1"/>
</dbReference>
<dbReference type="PROSITE" id="PS00144">
    <property type="entry name" value="ASN_GLN_ASE_1"/>
    <property type="match status" value="1"/>
</dbReference>
<comment type="catalytic activity">
    <reaction evidence="8">
        <text>L-asparagine + H2O = L-aspartate + NH4(+)</text>
        <dbReference type="Rhea" id="RHEA:21016"/>
        <dbReference type="ChEBI" id="CHEBI:15377"/>
        <dbReference type="ChEBI" id="CHEBI:28938"/>
        <dbReference type="ChEBI" id="CHEBI:29991"/>
        <dbReference type="ChEBI" id="CHEBI:58048"/>
        <dbReference type="EC" id="3.5.1.1"/>
    </reaction>
</comment>
<accession>A0A2T3N4E1</accession>
<evidence type="ECO:0000256" key="2">
    <source>
        <dbReference type="ARBA" id="ARBA00010518"/>
    </source>
</evidence>
<feature type="domain" description="L-asparaginase N-terminal" evidence="15">
    <location>
        <begin position="28"/>
        <end position="221"/>
    </location>
</feature>
<dbReference type="EMBL" id="PYMC01000001">
    <property type="protein sequence ID" value="PSW07264.1"/>
    <property type="molecule type" value="Genomic_DNA"/>
</dbReference>
<dbReference type="InterPro" id="IPR037152">
    <property type="entry name" value="L-asparaginase_N_sf"/>
</dbReference>
<dbReference type="Gene3D" id="3.40.50.1170">
    <property type="entry name" value="L-asparaginase, N-terminal domain"/>
    <property type="match status" value="1"/>
</dbReference>
<sequence>MKHNPIRLGLIIAGLCGSSLSYAADLPNIKILATGGTIAGAGQSATESSYTSGKVGVDELIAAVPEMTKIADISGEQVVKIGSQDMNDEVWLTLAKRVNDLLAQDDVDGVVITHGTDTMEETAYFLDLTVKSEKPVVLVGAMRPSTAMSADGPTNLYNAVVTATDEDSKGRGVLVAMNDSVFDARDVTKTSTTAVQTFQSPNFGTLGFIHNSDVKYQRSPERKHTTDTPFDVSKLNVLPKVGIVYNYANASELPVKALVNAKYDGIVSAGVGNGNMYHTVFDELAKASKNGVMVVRSARTPTGSTTLHAEVDDDKYGFVASGTLNPQKARILLMLSLTQTKDYKEVQKMFQFY</sequence>
<feature type="domain" description="Asparaginase/glutaminase C-terminal" evidence="16">
    <location>
        <begin position="240"/>
        <end position="350"/>
    </location>
</feature>
<dbReference type="Gene3D" id="3.40.50.40">
    <property type="match status" value="1"/>
</dbReference>
<feature type="binding site" evidence="10">
    <location>
        <begin position="116"/>
        <end position="117"/>
    </location>
    <ligand>
        <name>substrate</name>
    </ligand>
</feature>
<dbReference type="Proteomes" id="UP000240904">
    <property type="component" value="Unassembled WGS sequence"/>
</dbReference>
<feature type="active site" evidence="11">
    <location>
        <position position="37"/>
    </location>
</feature>
<dbReference type="GO" id="GO:0004067">
    <property type="term" value="F:asparaginase activity"/>
    <property type="evidence" value="ECO:0007669"/>
    <property type="project" value="UniProtKB-UniRule"/>
</dbReference>
<evidence type="ECO:0000256" key="11">
    <source>
        <dbReference type="PROSITE-ProRule" id="PRU10099"/>
    </source>
</evidence>
<dbReference type="InterPro" id="IPR040919">
    <property type="entry name" value="Asparaginase_C"/>
</dbReference>
<dbReference type="Pfam" id="PF00710">
    <property type="entry name" value="Asparaginase"/>
    <property type="match status" value="1"/>
</dbReference>
<dbReference type="PANTHER" id="PTHR11707:SF28">
    <property type="entry name" value="60 KDA LYSOPHOSPHOLIPASE"/>
    <property type="match status" value="1"/>
</dbReference>
<keyword evidence="4 14" id="KW-0732">Signal</keyword>
<evidence type="ECO:0000256" key="13">
    <source>
        <dbReference type="RuleBase" id="RU004456"/>
    </source>
</evidence>
<evidence type="ECO:0000256" key="3">
    <source>
        <dbReference type="ARBA" id="ARBA00012920"/>
    </source>
</evidence>
<dbReference type="InterPro" id="IPR027475">
    <property type="entry name" value="Asparaginase/glutaminase_AS2"/>
</dbReference>
<evidence type="ECO:0000256" key="7">
    <source>
        <dbReference type="ARBA" id="ARBA00023157"/>
    </source>
</evidence>
<dbReference type="SUPFAM" id="SSF53774">
    <property type="entry name" value="Glutaminase/Asparaginase"/>
    <property type="match status" value="1"/>
</dbReference>
<dbReference type="OrthoDB" id="9788068at2"/>
<feature type="active site" description="O-isoaspartyl threonine intermediate" evidence="9">
    <location>
        <position position="37"/>
    </location>
</feature>
<dbReference type="InterPro" id="IPR020827">
    <property type="entry name" value="Asparaginase/glutaminase_AS1"/>
</dbReference>
<dbReference type="InterPro" id="IPR027474">
    <property type="entry name" value="L-asparaginase_N"/>
</dbReference>
<feature type="signal peptide" evidence="14">
    <location>
        <begin position="1"/>
        <end position="23"/>
    </location>
</feature>
<evidence type="ECO:0000259" key="15">
    <source>
        <dbReference type="Pfam" id="PF00710"/>
    </source>
</evidence>
<organism evidence="17 18">
    <name type="scientific">Photobacterium lipolyticum</name>
    <dbReference type="NCBI Taxonomy" id="266810"/>
    <lineage>
        <taxon>Bacteria</taxon>
        <taxon>Pseudomonadati</taxon>
        <taxon>Pseudomonadota</taxon>
        <taxon>Gammaproteobacteria</taxon>
        <taxon>Vibrionales</taxon>
        <taxon>Vibrionaceae</taxon>
        <taxon>Photobacterium</taxon>
    </lineage>
</organism>
<dbReference type="NCBIfam" id="TIGR00520">
    <property type="entry name" value="asnASE_II"/>
    <property type="match status" value="1"/>
</dbReference>